<dbReference type="Proteomes" id="UP000008144">
    <property type="component" value="Chromosome 10"/>
</dbReference>
<reference evidence="8" key="4">
    <citation type="submission" date="2025-09" db="UniProtKB">
        <authorList>
            <consortium name="Ensembl"/>
        </authorList>
    </citation>
    <scope>IDENTIFICATION</scope>
</reference>
<dbReference type="InterPro" id="IPR000690">
    <property type="entry name" value="Matrin/U1-C_Znf_C2H2"/>
</dbReference>
<feature type="compositionally biased region" description="Basic and acidic residues" evidence="6">
    <location>
        <begin position="562"/>
        <end position="582"/>
    </location>
</feature>
<dbReference type="PROSITE" id="PS50171">
    <property type="entry name" value="ZF_MATRIN"/>
    <property type="match status" value="1"/>
</dbReference>
<dbReference type="AlphaFoldDB" id="F6QVL5"/>
<keyword evidence="3" id="KW-0863">Zinc-finger</keyword>
<evidence type="ECO:0000313" key="8">
    <source>
        <dbReference type="Ensembl" id="ENSCINP00000025517.2"/>
    </source>
</evidence>
<evidence type="ECO:0000256" key="5">
    <source>
        <dbReference type="ARBA" id="ARBA00023242"/>
    </source>
</evidence>
<feature type="region of interest" description="Disordered" evidence="6">
    <location>
        <begin position="1"/>
        <end position="26"/>
    </location>
</feature>
<evidence type="ECO:0000259" key="7">
    <source>
        <dbReference type="PROSITE" id="PS50171"/>
    </source>
</evidence>
<feature type="region of interest" description="Disordered" evidence="6">
    <location>
        <begin position="180"/>
        <end position="220"/>
    </location>
</feature>
<keyword evidence="9" id="KW-1185">Reference proteome</keyword>
<feature type="domain" description="Matrin-type" evidence="7">
    <location>
        <begin position="607"/>
        <end position="637"/>
    </location>
</feature>
<feature type="region of interest" description="Disordered" evidence="6">
    <location>
        <begin position="238"/>
        <end position="270"/>
    </location>
</feature>
<dbReference type="Gene3D" id="3.30.160.60">
    <property type="entry name" value="Classic Zinc Finger"/>
    <property type="match status" value="1"/>
</dbReference>
<keyword evidence="2" id="KW-0479">Metal-binding</keyword>
<dbReference type="PROSITE" id="PS00028">
    <property type="entry name" value="ZINC_FINGER_C2H2_1"/>
    <property type="match status" value="2"/>
</dbReference>
<evidence type="ECO:0000256" key="1">
    <source>
        <dbReference type="ARBA" id="ARBA00004123"/>
    </source>
</evidence>
<evidence type="ECO:0000313" key="9">
    <source>
        <dbReference type="Proteomes" id="UP000008144"/>
    </source>
</evidence>
<dbReference type="Ensembl" id="ENSCINT00000025763.2">
    <property type="protein sequence ID" value="ENSCINP00000025517.2"/>
    <property type="gene ID" value="ENSCING00000014023.2"/>
</dbReference>
<reference evidence="8" key="2">
    <citation type="journal article" date="2008" name="Genome Biol.">
        <title>Improved genome assembly and evidence-based global gene model set for the chordate Ciona intestinalis: new insight into intron and operon populations.</title>
        <authorList>
            <person name="Satou Y."/>
            <person name="Mineta K."/>
            <person name="Ogasawara M."/>
            <person name="Sasakura Y."/>
            <person name="Shoguchi E."/>
            <person name="Ueno K."/>
            <person name="Yamada L."/>
            <person name="Matsumoto J."/>
            <person name="Wasserscheid J."/>
            <person name="Dewar K."/>
            <person name="Wiley G.B."/>
            <person name="Macmil S.L."/>
            <person name="Roe B.A."/>
            <person name="Zeller R.W."/>
            <person name="Hastings K.E."/>
            <person name="Lemaire P."/>
            <person name="Lindquist E."/>
            <person name="Endo T."/>
            <person name="Hotta K."/>
            <person name="Inaba K."/>
        </authorList>
    </citation>
    <scope>NUCLEOTIDE SEQUENCE [LARGE SCALE GENOMIC DNA]</scope>
    <source>
        <strain evidence="8">wild type</strain>
    </source>
</reference>
<feature type="region of interest" description="Disordered" evidence="6">
    <location>
        <begin position="531"/>
        <end position="582"/>
    </location>
</feature>
<evidence type="ECO:0000256" key="6">
    <source>
        <dbReference type="SAM" id="MobiDB-lite"/>
    </source>
</evidence>
<evidence type="ECO:0000256" key="4">
    <source>
        <dbReference type="ARBA" id="ARBA00022833"/>
    </source>
</evidence>
<comment type="subcellular location">
    <subcellularLocation>
        <location evidence="1">Nucleus</location>
    </subcellularLocation>
</comment>
<sequence length="640" mass="74571">MIRKVRPGGPPRRMALLPAPRPEHHLNRPFLRGQIRKPRLGLLQRPRASLMHDIRPRLSNPRRTEGLLVTPRLQNTGPRHRIAKRPVRHDEFYEKAASYGYEEREASEMTHPTGSNQRNFLSETDYHSEHYEAKHQDMDNHSQESFRREQHIKKEAYNLPEYHYHQKEDNHTSGIYSESRNCVHSQRQQESNTKAPKKPTVSPPPKIMKLQENEEDMEEAYRLHREKLSRSIRERKLRSEEKRKEETLAPTDVDQFPVTDIEENRRSDKNEDLFDSNKRVYEETEKLKESNDSNGLSCLAHYLLHIKTLKPKSSLEEMNNKGPAEESILKQQPSIKHEALEQENNEIVPQNDLNAPELGENTNFVKNILKKQQTIQLSNYINEMKATMREEGNITTCVSAKIPFFDGSLSPSVKLEPQDTEDGIGFLETENQLSEEPIGTRMVATDTGSESRHLVITTHFKDVSTDDIPDENRSKKEDISWFCKVCDMKVLEEKITHLRTAEHKKKKKWQRPYCDVCDMWFRHPRQLVQHVKTPDHKSNVSQTFGDEDISNNSSENILPDEQSDKDHMQHGKQYKGNEEIQNKKKVDIVPEGEFKLDIPHIIPVTGYYCDACCDFFFDEGSTLNHCKSDSHKQKVSHEVN</sequence>
<dbReference type="GO" id="GO:0008270">
    <property type="term" value="F:zinc ion binding"/>
    <property type="evidence" value="ECO:0007669"/>
    <property type="project" value="UniProtKB-KW"/>
</dbReference>
<keyword evidence="5" id="KW-0539">Nucleus</keyword>
<reference evidence="9" key="1">
    <citation type="journal article" date="2002" name="Science">
        <title>The draft genome of Ciona intestinalis: insights into chordate and vertebrate origins.</title>
        <authorList>
            <person name="Dehal P."/>
            <person name="Satou Y."/>
            <person name="Campbell R.K."/>
            <person name="Chapman J."/>
            <person name="Degnan B."/>
            <person name="De Tomaso A."/>
            <person name="Davidson B."/>
            <person name="Di Gregorio A."/>
            <person name="Gelpke M."/>
            <person name="Goodstein D.M."/>
            <person name="Harafuji N."/>
            <person name="Hastings K.E."/>
            <person name="Ho I."/>
            <person name="Hotta K."/>
            <person name="Huang W."/>
            <person name="Kawashima T."/>
            <person name="Lemaire P."/>
            <person name="Martinez D."/>
            <person name="Meinertzhagen I.A."/>
            <person name="Necula S."/>
            <person name="Nonaka M."/>
            <person name="Putnam N."/>
            <person name="Rash S."/>
            <person name="Saiga H."/>
            <person name="Satake M."/>
            <person name="Terry A."/>
            <person name="Yamada L."/>
            <person name="Wang H.G."/>
            <person name="Awazu S."/>
            <person name="Azumi K."/>
            <person name="Boore J."/>
            <person name="Branno M."/>
            <person name="Chin-Bow S."/>
            <person name="DeSantis R."/>
            <person name="Doyle S."/>
            <person name="Francino P."/>
            <person name="Keys D.N."/>
            <person name="Haga S."/>
            <person name="Hayashi H."/>
            <person name="Hino K."/>
            <person name="Imai K.S."/>
            <person name="Inaba K."/>
            <person name="Kano S."/>
            <person name="Kobayashi K."/>
            <person name="Kobayashi M."/>
            <person name="Lee B.I."/>
            <person name="Makabe K.W."/>
            <person name="Manohar C."/>
            <person name="Matassi G."/>
            <person name="Medina M."/>
            <person name="Mochizuki Y."/>
            <person name="Mount S."/>
            <person name="Morishita T."/>
            <person name="Miura S."/>
            <person name="Nakayama A."/>
            <person name="Nishizaka S."/>
            <person name="Nomoto H."/>
            <person name="Ohta F."/>
            <person name="Oishi K."/>
            <person name="Rigoutsos I."/>
            <person name="Sano M."/>
            <person name="Sasaki A."/>
            <person name="Sasakura Y."/>
            <person name="Shoguchi E."/>
            <person name="Shin-i T."/>
            <person name="Spagnuolo A."/>
            <person name="Stainier D."/>
            <person name="Suzuki M.M."/>
            <person name="Tassy O."/>
            <person name="Takatori N."/>
            <person name="Tokuoka M."/>
            <person name="Yagi K."/>
            <person name="Yoshizaki F."/>
            <person name="Wada S."/>
            <person name="Zhang C."/>
            <person name="Hyatt P.D."/>
            <person name="Larimer F."/>
            <person name="Detter C."/>
            <person name="Doggett N."/>
            <person name="Glavina T."/>
            <person name="Hawkins T."/>
            <person name="Richardson P."/>
            <person name="Lucas S."/>
            <person name="Kohara Y."/>
            <person name="Levine M."/>
            <person name="Satoh N."/>
            <person name="Rokhsar D.S."/>
        </authorList>
    </citation>
    <scope>NUCLEOTIDE SEQUENCE [LARGE SCALE GENOMIC DNA]</scope>
</reference>
<dbReference type="EMBL" id="EAAA01000501">
    <property type="status" value="NOT_ANNOTATED_CDS"/>
    <property type="molecule type" value="Genomic_DNA"/>
</dbReference>
<dbReference type="PANTHER" id="PTHR15491">
    <property type="match status" value="1"/>
</dbReference>
<name>F6QVL5_CIOIN</name>
<dbReference type="PANTHER" id="PTHR15491:SF9">
    <property type="entry name" value="CIP1-INTERACTING ZINC FINGER PROTEIN"/>
    <property type="match status" value="1"/>
</dbReference>
<dbReference type="InParanoid" id="F6QVL5"/>
<dbReference type="SUPFAM" id="SSF57667">
    <property type="entry name" value="beta-beta-alpha zinc fingers"/>
    <property type="match status" value="1"/>
</dbReference>
<dbReference type="STRING" id="7719.ENSCINP00000025517"/>
<evidence type="ECO:0000256" key="2">
    <source>
        <dbReference type="ARBA" id="ARBA00022723"/>
    </source>
</evidence>
<feature type="compositionally biased region" description="Basic and acidic residues" evidence="6">
    <location>
        <begin position="238"/>
        <end position="247"/>
    </location>
</feature>
<dbReference type="SMART" id="SM00451">
    <property type="entry name" value="ZnF_U1"/>
    <property type="match status" value="3"/>
</dbReference>
<reference evidence="8" key="3">
    <citation type="submission" date="2025-08" db="UniProtKB">
        <authorList>
            <consortium name="Ensembl"/>
        </authorList>
    </citation>
    <scope>IDENTIFICATION</scope>
</reference>
<dbReference type="InterPro" id="IPR013087">
    <property type="entry name" value="Znf_C2H2_type"/>
</dbReference>
<gene>
    <name evidence="8" type="primary">zf(u1like)-11</name>
</gene>
<feature type="compositionally biased region" description="Polar residues" evidence="6">
    <location>
        <begin position="539"/>
        <end position="556"/>
    </location>
</feature>
<dbReference type="InterPro" id="IPR036236">
    <property type="entry name" value="Znf_C2H2_sf"/>
</dbReference>
<dbReference type="GeneTree" id="ENSGT00440000039084"/>
<accession>F6QVL5</accession>
<evidence type="ECO:0000256" key="3">
    <source>
        <dbReference type="ARBA" id="ARBA00022771"/>
    </source>
</evidence>
<protein>
    <recommendedName>
        <fullName evidence="7">Matrin-type domain-containing protein</fullName>
    </recommendedName>
</protein>
<dbReference type="GO" id="GO:0005634">
    <property type="term" value="C:nucleus"/>
    <property type="evidence" value="ECO:0000318"/>
    <property type="project" value="GO_Central"/>
</dbReference>
<feature type="compositionally biased region" description="Polar residues" evidence="6">
    <location>
        <begin position="180"/>
        <end position="194"/>
    </location>
</feature>
<dbReference type="InterPro" id="IPR022755">
    <property type="entry name" value="Znf_C2H2_jaz"/>
</dbReference>
<dbReference type="GO" id="GO:0003676">
    <property type="term" value="F:nucleic acid binding"/>
    <property type="evidence" value="ECO:0007669"/>
    <property type="project" value="InterPro"/>
</dbReference>
<dbReference type="Pfam" id="PF12171">
    <property type="entry name" value="zf-C2H2_jaz"/>
    <property type="match status" value="1"/>
</dbReference>
<dbReference type="InterPro" id="IPR003604">
    <property type="entry name" value="Matrin/U1-like-C_Znf_C2H2"/>
</dbReference>
<keyword evidence="4" id="KW-0862">Zinc</keyword>
<dbReference type="InterPro" id="IPR026811">
    <property type="entry name" value="CIZ1"/>
</dbReference>
<proteinExistence type="predicted"/>
<dbReference type="HOGENOM" id="CLU_427540_0_0_1"/>
<organism evidence="8 9">
    <name type="scientific">Ciona intestinalis</name>
    <name type="common">Transparent sea squirt</name>
    <name type="synonym">Ascidia intestinalis</name>
    <dbReference type="NCBI Taxonomy" id="7719"/>
    <lineage>
        <taxon>Eukaryota</taxon>
        <taxon>Metazoa</taxon>
        <taxon>Chordata</taxon>
        <taxon>Tunicata</taxon>
        <taxon>Ascidiacea</taxon>
        <taxon>Phlebobranchia</taxon>
        <taxon>Cionidae</taxon>
        <taxon>Ciona</taxon>
    </lineage>
</organism>